<evidence type="ECO:0000313" key="2">
    <source>
        <dbReference type="EMBL" id="XCD07440.1"/>
    </source>
</evidence>
<accession>A0AAU8B7F1</accession>
<dbReference type="EMBL" id="PP511789">
    <property type="protein sequence ID" value="XCD07440.1"/>
    <property type="molecule type" value="Genomic_DNA"/>
</dbReference>
<evidence type="ECO:0000256" key="1">
    <source>
        <dbReference type="SAM" id="MobiDB-lite"/>
    </source>
</evidence>
<feature type="region of interest" description="Disordered" evidence="1">
    <location>
        <begin position="69"/>
        <end position="93"/>
    </location>
</feature>
<protein>
    <submittedName>
        <fullName evidence="2">Uncharacterized protein</fullName>
    </submittedName>
</protein>
<organism evidence="2">
    <name type="scientific">Dulem virus 240</name>
    <dbReference type="NCBI Taxonomy" id="3145717"/>
    <lineage>
        <taxon>Viruses</taxon>
        <taxon>Monodnaviria</taxon>
        <taxon>Sangervirae</taxon>
        <taxon>Phixviricota</taxon>
        <taxon>Malgrandaviricetes</taxon>
        <taxon>Petitvirales</taxon>
        <taxon>Microviridae</taxon>
        <taxon>Microvirus</taxon>
    </lineage>
</organism>
<reference evidence="2" key="1">
    <citation type="submission" date="2024-03" db="EMBL/GenBank/DDBJ databases">
        <title>Diverse circular DNA viruses in blood, oral, and fecal samples of captive lemurs.</title>
        <authorList>
            <person name="Paietta E.N."/>
            <person name="Kraberger S."/>
            <person name="Lund M.C."/>
            <person name="Custer J.M."/>
            <person name="Vargas K.M."/>
            <person name="Ehmke E.E."/>
            <person name="Yoder A.D."/>
            <person name="Varsani A."/>
        </authorList>
    </citation>
    <scope>NUCLEOTIDE SEQUENCE</scope>
    <source>
        <strain evidence="2">Duke_28FF_2727</strain>
    </source>
</reference>
<name>A0AAU8B7F1_9VIRU</name>
<sequence length="93" mass="10172">METLNTKNRLNKFSYHRISRASVLFEKIGPAAEAAHPDRTDPDLFTVPAQPSDMTKLDYLVAGKRAAERALSQHGAAKPAAPVKSESVEDLPE</sequence>
<proteinExistence type="predicted"/>